<accession>A0A1I3BYV2</accession>
<evidence type="ECO:0000256" key="11">
    <source>
        <dbReference type="SAM" id="Phobius"/>
    </source>
</evidence>
<evidence type="ECO:0000256" key="8">
    <source>
        <dbReference type="ARBA" id="ARBA00022840"/>
    </source>
</evidence>
<dbReference type="InterPro" id="IPR027417">
    <property type="entry name" value="P-loop_NTPase"/>
</dbReference>
<gene>
    <name evidence="15" type="ORF">SAMN04487861_10225</name>
</gene>
<feature type="transmembrane region" description="Helical" evidence="11">
    <location>
        <begin position="199"/>
        <end position="221"/>
    </location>
</feature>
<dbReference type="SUPFAM" id="SSF52540">
    <property type="entry name" value="P-loop containing nucleoside triphosphate hydrolases"/>
    <property type="match status" value="1"/>
</dbReference>
<dbReference type="InterPro" id="IPR011527">
    <property type="entry name" value="ABC1_TM_dom"/>
</dbReference>
<dbReference type="Proteomes" id="UP000183639">
    <property type="component" value="Unassembled WGS sequence"/>
</dbReference>
<dbReference type="Pfam" id="PF03412">
    <property type="entry name" value="Peptidase_C39"/>
    <property type="match status" value="1"/>
</dbReference>
<dbReference type="PROSITE" id="PS50990">
    <property type="entry name" value="PEPTIDASE_C39"/>
    <property type="match status" value="1"/>
</dbReference>
<dbReference type="InterPro" id="IPR003439">
    <property type="entry name" value="ABC_transporter-like_ATP-bd"/>
</dbReference>
<feature type="domain" description="Peptidase C39" evidence="14">
    <location>
        <begin position="1"/>
        <end position="125"/>
    </location>
</feature>
<keyword evidence="6" id="KW-0378">Hydrolase</keyword>
<dbReference type="PANTHER" id="PTHR43394">
    <property type="entry name" value="ATP-DEPENDENT PERMEASE MDL1, MITOCHONDRIAL"/>
    <property type="match status" value="1"/>
</dbReference>
<dbReference type="GO" id="GO:0005886">
    <property type="term" value="C:plasma membrane"/>
    <property type="evidence" value="ECO:0007669"/>
    <property type="project" value="UniProtKB-SubCell"/>
</dbReference>
<dbReference type="GO" id="GO:0015421">
    <property type="term" value="F:ABC-type oligopeptide transporter activity"/>
    <property type="evidence" value="ECO:0007669"/>
    <property type="project" value="TreeGrafter"/>
</dbReference>
<dbReference type="GO" id="GO:0008234">
    <property type="term" value="F:cysteine-type peptidase activity"/>
    <property type="evidence" value="ECO:0007669"/>
    <property type="project" value="UniProtKB-KW"/>
</dbReference>
<keyword evidence="7" id="KW-0788">Thiol protease</keyword>
<keyword evidence="3" id="KW-1003">Cell membrane</keyword>
<keyword evidence="7" id="KW-0645">Protease</keyword>
<dbReference type="Gene3D" id="3.90.70.10">
    <property type="entry name" value="Cysteine proteinases"/>
    <property type="match status" value="1"/>
</dbReference>
<dbReference type="SUPFAM" id="SSF90123">
    <property type="entry name" value="ABC transporter transmembrane region"/>
    <property type="match status" value="1"/>
</dbReference>
<keyword evidence="4 11" id="KW-0812">Transmembrane</keyword>
<dbReference type="InterPro" id="IPR017871">
    <property type="entry name" value="ABC_transporter-like_CS"/>
</dbReference>
<evidence type="ECO:0000256" key="1">
    <source>
        <dbReference type="ARBA" id="ARBA00004651"/>
    </source>
</evidence>
<comment type="subcellular location">
    <subcellularLocation>
        <location evidence="1">Cell membrane</location>
        <topology evidence="1">Multi-pass membrane protein</topology>
    </subcellularLocation>
</comment>
<dbReference type="PROSITE" id="PS50929">
    <property type="entry name" value="ABC_TM1F"/>
    <property type="match status" value="1"/>
</dbReference>
<keyword evidence="2" id="KW-0813">Transport</keyword>
<keyword evidence="10 11" id="KW-0472">Membrane</keyword>
<evidence type="ECO:0000256" key="3">
    <source>
        <dbReference type="ARBA" id="ARBA00022475"/>
    </source>
</evidence>
<dbReference type="GO" id="GO:0006508">
    <property type="term" value="P:proteolysis"/>
    <property type="evidence" value="ECO:0007669"/>
    <property type="project" value="InterPro"/>
</dbReference>
<evidence type="ECO:0000256" key="6">
    <source>
        <dbReference type="ARBA" id="ARBA00022801"/>
    </source>
</evidence>
<feature type="transmembrane region" description="Helical" evidence="11">
    <location>
        <begin position="379"/>
        <end position="404"/>
    </location>
</feature>
<dbReference type="InterPro" id="IPR036640">
    <property type="entry name" value="ABC1_TM_sf"/>
</dbReference>
<dbReference type="InterPro" id="IPR010132">
    <property type="entry name" value="ATPase_T1SS_HlyB"/>
</dbReference>
<evidence type="ECO:0000256" key="10">
    <source>
        <dbReference type="ARBA" id="ARBA00023136"/>
    </source>
</evidence>
<evidence type="ECO:0000256" key="5">
    <source>
        <dbReference type="ARBA" id="ARBA00022741"/>
    </source>
</evidence>
<feature type="domain" description="ABC transporter" evidence="12">
    <location>
        <begin position="476"/>
        <end position="711"/>
    </location>
</feature>
<dbReference type="Gene3D" id="3.40.50.300">
    <property type="entry name" value="P-loop containing nucleotide triphosphate hydrolases"/>
    <property type="match status" value="1"/>
</dbReference>
<evidence type="ECO:0000313" key="15">
    <source>
        <dbReference type="EMBL" id="SFH67412.1"/>
    </source>
</evidence>
<protein>
    <submittedName>
        <fullName evidence="15">ATP-binding cassette, subfamily B, HlyB/CyaB</fullName>
    </submittedName>
</protein>
<feature type="transmembrane region" description="Helical" evidence="11">
    <location>
        <begin position="159"/>
        <end position="179"/>
    </location>
</feature>
<dbReference type="InterPro" id="IPR003593">
    <property type="entry name" value="AAA+_ATPase"/>
</dbReference>
<dbReference type="FunFam" id="3.40.50.300:FF:000299">
    <property type="entry name" value="ABC transporter ATP-binding protein/permease"/>
    <property type="match status" value="1"/>
</dbReference>
<dbReference type="InterPro" id="IPR005074">
    <property type="entry name" value="Peptidase_C39"/>
</dbReference>
<dbReference type="GO" id="GO:0030256">
    <property type="term" value="C:type I protein secretion system complex"/>
    <property type="evidence" value="ECO:0007669"/>
    <property type="project" value="InterPro"/>
</dbReference>
<dbReference type="Pfam" id="PF00664">
    <property type="entry name" value="ABC_membrane"/>
    <property type="match status" value="1"/>
</dbReference>
<keyword evidence="5" id="KW-0547">Nucleotide-binding</keyword>
<feature type="transmembrane region" description="Helical" evidence="11">
    <location>
        <begin position="270"/>
        <end position="295"/>
    </location>
</feature>
<dbReference type="SMART" id="SM00382">
    <property type="entry name" value="AAA"/>
    <property type="match status" value="1"/>
</dbReference>
<dbReference type="PROSITE" id="PS50893">
    <property type="entry name" value="ABC_TRANSPORTER_2"/>
    <property type="match status" value="1"/>
</dbReference>
<feature type="domain" description="ABC transmembrane type-1" evidence="13">
    <location>
        <begin position="163"/>
        <end position="442"/>
    </location>
</feature>
<dbReference type="NCBIfam" id="TIGR01846">
    <property type="entry name" value="type_I_sec_HlyB"/>
    <property type="match status" value="1"/>
</dbReference>
<dbReference type="CDD" id="cd18588">
    <property type="entry name" value="ABC_6TM_CyaB_HlyB_like"/>
    <property type="match status" value="1"/>
</dbReference>
<dbReference type="Gene3D" id="1.20.1560.10">
    <property type="entry name" value="ABC transporter type 1, transmembrane domain"/>
    <property type="match status" value="1"/>
</dbReference>
<dbReference type="GO" id="GO:0016887">
    <property type="term" value="F:ATP hydrolysis activity"/>
    <property type="evidence" value="ECO:0007669"/>
    <property type="project" value="InterPro"/>
</dbReference>
<dbReference type="GO" id="GO:0005524">
    <property type="term" value="F:ATP binding"/>
    <property type="evidence" value="ECO:0007669"/>
    <property type="project" value="UniProtKB-KW"/>
</dbReference>
<evidence type="ECO:0000256" key="9">
    <source>
        <dbReference type="ARBA" id="ARBA00022989"/>
    </source>
</evidence>
<dbReference type="InterPro" id="IPR039421">
    <property type="entry name" value="Type_1_exporter"/>
</dbReference>
<evidence type="ECO:0000259" key="12">
    <source>
        <dbReference type="PROSITE" id="PS50893"/>
    </source>
</evidence>
<feature type="transmembrane region" description="Helical" evidence="11">
    <location>
        <begin position="301"/>
        <end position="321"/>
    </location>
</feature>
<name>A0A1I3BYV2_SELRU</name>
<proteinExistence type="predicted"/>
<keyword evidence="8 15" id="KW-0067">ATP-binding</keyword>
<evidence type="ECO:0000256" key="2">
    <source>
        <dbReference type="ARBA" id="ARBA00022448"/>
    </source>
</evidence>
<dbReference type="EMBL" id="FOQK01000002">
    <property type="protein sequence ID" value="SFH67412.1"/>
    <property type="molecule type" value="Genomic_DNA"/>
</dbReference>
<organism evidence="15 16">
    <name type="scientific">Selenomonas ruminantium</name>
    <dbReference type="NCBI Taxonomy" id="971"/>
    <lineage>
        <taxon>Bacteria</taxon>
        <taxon>Bacillati</taxon>
        <taxon>Bacillota</taxon>
        <taxon>Negativicutes</taxon>
        <taxon>Selenomonadales</taxon>
        <taxon>Selenomonadaceae</taxon>
        <taxon>Selenomonas</taxon>
    </lineage>
</organism>
<keyword evidence="9 11" id="KW-1133">Transmembrane helix</keyword>
<sequence>MEVMIDTGLRSLVVLAKNFQIPVDLHQLERGYSLEPGAVDETTILQAAHDLHLRASCRHGLSVERLEKLPLPVMLKMSQGNYVVLAGKQEDSDELIIYDTRVSMEPMLADPRKLYEDFAGTAILFTRRFELSEAEQHDAEAAQFGWRWFLPVVTKYSRFLGNVFVISFLLQLLGLASPLFTQVIIDKVLVHRSVDTLDILLLGMLLSTLFQQWMSGLRSFVFTNITSKMDATLGSRLYQNIMRLPAKYFDRWQVGDVVSRAGELENLRNFLTGSSLTVVLDIVFALIYLAVLFVYSRQLSIVVLVILPCFVLLNVLAAPIYKRLINTRFLVGAQNRSFMIETITGIHAVKNCAVEETFVTRYEEMLARYVMSVFSVVKLTLAASSIGMFLQNIFSLAILWVGALRVMDHSLTVGELIAFQMIAGQLIAPVMRLVDAWQYFQQARVSMARLGDIMNEEKEEAWSPNRTTLPDITGDIQLQGVSFSYRKDSRKVLDGIDLGIPAGLRVGIVGRSGSGKSTLTKLIQRLYIPDTGHIRVDGVDIAQVEPAWLRRQIGVVLQDSMLFSGTIEENIKIAVPNATHEEVVRAAQLAGAAEFIEAFPHGYETFVGERGGLLSGGQRQRIAIARALMTDPRILIFDEATSALDYESEAKVMQNIDAIAAGRTVLMIAHRLSTVRDCDAIVVIDQGHLVEAGSHEELMQAQGAYYQLWMAQKA</sequence>
<dbReference type="GO" id="GO:0030253">
    <property type="term" value="P:protein secretion by the type I secretion system"/>
    <property type="evidence" value="ECO:0007669"/>
    <property type="project" value="InterPro"/>
</dbReference>
<dbReference type="AlphaFoldDB" id="A0A1I3BYV2"/>
<dbReference type="RefSeq" id="WP_075441699.1">
    <property type="nucleotide sequence ID" value="NZ_FOQK01000002.1"/>
</dbReference>
<dbReference type="PANTHER" id="PTHR43394:SF1">
    <property type="entry name" value="ATP-BINDING CASSETTE SUB-FAMILY B MEMBER 10, MITOCHONDRIAL"/>
    <property type="match status" value="1"/>
</dbReference>
<evidence type="ECO:0000259" key="14">
    <source>
        <dbReference type="PROSITE" id="PS50990"/>
    </source>
</evidence>
<dbReference type="Pfam" id="PF00005">
    <property type="entry name" value="ABC_tran"/>
    <property type="match status" value="1"/>
</dbReference>
<evidence type="ECO:0000256" key="7">
    <source>
        <dbReference type="ARBA" id="ARBA00022807"/>
    </source>
</evidence>
<evidence type="ECO:0000313" key="16">
    <source>
        <dbReference type="Proteomes" id="UP000183639"/>
    </source>
</evidence>
<evidence type="ECO:0000256" key="4">
    <source>
        <dbReference type="ARBA" id="ARBA00022692"/>
    </source>
</evidence>
<dbReference type="OrthoDB" id="9762778at2"/>
<reference evidence="15 16" key="1">
    <citation type="submission" date="2016-10" db="EMBL/GenBank/DDBJ databases">
        <authorList>
            <person name="de Groot N.N."/>
        </authorList>
    </citation>
    <scope>NUCLEOTIDE SEQUENCE [LARGE SCALE GENOMIC DNA]</scope>
    <source>
        <strain evidence="15 16">Z108</strain>
    </source>
</reference>
<dbReference type="PROSITE" id="PS00211">
    <property type="entry name" value="ABC_TRANSPORTER_1"/>
    <property type="match status" value="1"/>
</dbReference>
<evidence type="ECO:0000259" key="13">
    <source>
        <dbReference type="PROSITE" id="PS50929"/>
    </source>
</evidence>